<proteinExistence type="predicted"/>
<sequence>MSVTHELGEVVAERRLEAVAEDGTRTPVIVRLGTPEPDPHPEARGDWHCPRQILGLGDEAVATSYGVDSLQAFLLSVYATRLQLEERARVASVRLNWLGQEGLGLEVDPRI</sequence>
<dbReference type="AlphaFoldDB" id="A0A841IR04"/>
<evidence type="ECO:0000313" key="2">
    <source>
        <dbReference type="EMBL" id="MBB6121117.1"/>
    </source>
</evidence>
<keyword evidence="3" id="KW-1185">Reference proteome</keyword>
<organism evidence="2 3">
    <name type="scientific">Nocardiopsis algeriensis</name>
    <dbReference type="NCBI Taxonomy" id="1478215"/>
    <lineage>
        <taxon>Bacteria</taxon>
        <taxon>Bacillati</taxon>
        <taxon>Actinomycetota</taxon>
        <taxon>Actinomycetes</taxon>
        <taxon>Streptosporangiales</taxon>
        <taxon>Nocardiopsidaceae</taxon>
        <taxon>Nocardiopsis</taxon>
    </lineage>
</organism>
<reference evidence="2 3" key="1">
    <citation type="submission" date="2020-08" db="EMBL/GenBank/DDBJ databases">
        <title>Genomic Encyclopedia of Type Strains, Phase III (KMG-III): the genomes of soil and plant-associated and newly described type strains.</title>
        <authorList>
            <person name="Whitman W."/>
        </authorList>
    </citation>
    <scope>NUCLEOTIDE SEQUENCE [LARGE SCALE GENOMIC DNA]</scope>
    <source>
        <strain evidence="2 3">CECT 8712</strain>
    </source>
</reference>
<dbReference type="InterPro" id="IPR054241">
    <property type="entry name" value="DUF6968"/>
</dbReference>
<evidence type="ECO:0000313" key="3">
    <source>
        <dbReference type="Proteomes" id="UP000536604"/>
    </source>
</evidence>
<evidence type="ECO:0000259" key="1">
    <source>
        <dbReference type="Pfam" id="PF22302"/>
    </source>
</evidence>
<accession>A0A841IR04</accession>
<gene>
    <name evidence="2" type="ORF">FHS13_003085</name>
</gene>
<feature type="domain" description="DUF6968" evidence="1">
    <location>
        <begin position="12"/>
        <end position="106"/>
    </location>
</feature>
<dbReference type="Proteomes" id="UP000536604">
    <property type="component" value="Unassembled WGS sequence"/>
</dbReference>
<dbReference type="Pfam" id="PF22302">
    <property type="entry name" value="DUF6968"/>
    <property type="match status" value="1"/>
</dbReference>
<name>A0A841IR04_9ACTN</name>
<protein>
    <recommendedName>
        <fullName evidence="1">DUF6968 domain-containing protein</fullName>
    </recommendedName>
</protein>
<dbReference type="RefSeq" id="WP_184292584.1">
    <property type="nucleotide sequence ID" value="NZ_JACHJO010000009.1"/>
</dbReference>
<comment type="caution">
    <text evidence="2">The sequence shown here is derived from an EMBL/GenBank/DDBJ whole genome shotgun (WGS) entry which is preliminary data.</text>
</comment>
<dbReference type="EMBL" id="JACHJO010000009">
    <property type="protein sequence ID" value="MBB6121117.1"/>
    <property type="molecule type" value="Genomic_DNA"/>
</dbReference>